<keyword evidence="5 10" id="KW-0418">Kinase</keyword>
<dbReference type="Pfam" id="PF00781">
    <property type="entry name" value="DAGK_cat"/>
    <property type="match status" value="1"/>
</dbReference>
<dbReference type="EMBL" id="DXAM01000117">
    <property type="protein sequence ID" value="HJA04846.1"/>
    <property type="molecule type" value="Genomic_DNA"/>
</dbReference>
<proteinExistence type="inferred from homology"/>
<organism evidence="10 11">
    <name type="scientific">Candidatus Microbacterium stercoravium</name>
    <dbReference type="NCBI Taxonomy" id="2838697"/>
    <lineage>
        <taxon>Bacteria</taxon>
        <taxon>Bacillati</taxon>
        <taxon>Actinomycetota</taxon>
        <taxon>Actinomycetes</taxon>
        <taxon>Micrococcales</taxon>
        <taxon>Microbacteriaceae</taxon>
        <taxon>Microbacterium</taxon>
    </lineage>
</organism>
<dbReference type="GO" id="GO:0005524">
    <property type="term" value="F:ATP binding"/>
    <property type="evidence" value="ECO:0007669"/>
    <property type="project" value="UniProtKB-KW"/>
</dbReference>
<evidence type="ECO:0000313" key="11">
    <source>
        <dbReference type="Proteomes" id="UP000824220"/>
    </source>
</evidence>
<name>A0A9D2KHX8_9MICO</name>
<feature type="domain" description="DAGKc" evidence="9">
    <location>
        <begin position="6"/>
        <end position="138"/>
    </location>
</feature>
<keyword evidence="3" id="KW-0808">Transferase</keyword>
<keyword evidence="7" id="KW-0444">Lipid biosynthesis</keyword>
<keyword evidence="7" id="KW-0443">Lipid metabolism</keyword>
<evidence type="ECO:0000256" key="3">
    <source>
        <dbReference type="ARBA" id="ARBA00022679"/>
    </source>
</evidence>
<dbReference type="PANTHER" id="PTHR12358:SF54">
    <property type="entry name" value="SPHINGOSINE KINASE RELATED PROTEIN"/>
    <property type="match status" value="1"/>
</dbReference>
<dbReference type="PROSITE" id="PS50146">
    <property type="entry name" value="DAGK"/>
    <property type="match status" value="1"/>
</dbReference>
<gene>
    <name evidence="10" type="ORF">H9800_08295</name>
</gene>
<keyword evidence="8" id="KW-1208">Phospholipid metabolism</keyword>
<keyword evidence="4" id="KW-0547">Nucleotide-binding</keyword>
<evidence type="ECO:0000313" key="10">
    <source>
        <dbReference type="EMBL" id="HJA04846.1"/>
    </source>
</evidence>
<evidence type="ECO:0000256" key="6">
    <source>
        <dbReference type="ARBA" id="ARBA00022840"/>
    </source>
</evidence>
<evidence type="ECO:0000256" key="8">
    <source>
        <dbReference type="ARBA" id="ARBA00023264"/>
    </source>
</evidence>
<protein>
    <submittedName>
        <fullName evidence="10">NAD(+)/NADH kinase</fullName>
    </submittedName>
</protein>
<evidence type="ECO:0000256" key="7">
    <source>
        <dbReference type="ARBA" id="ARBA00023209"/>
    </source>
</evidence>
<dbReference type="Pfam" id="PF19279">
    <property type="entry name" value="YegS_C"/>
    <property type="match status" value="1"/>
</dbReference>
<keyword evidence="6" id="KW-0067">ATP-binding</keyword>
<keyword evidence="7" id="KW-0594">Phospholipid biosynthesis</keyword>
<evidence type="ECO:0000256" key="4">
    <source>
        <dbReference type="ARBA" id="ARBA00022741"/>
    </source>
</evidence>
<reference evidence="10" key="1">
    <citation type="journal article" date="2021" name="PeerJ">
        <title>Extensive microbial diversity within the chicken gut microbiome revealed by metagenomics and culture.</title>
        <authorList>
            <person name="Gilroy R."/>
            <person name="Ravi A."/>
            <person name="Getino M."/>
            <person name="Pursley I."/>
            <person name="Horton D.L."/>
            <person name="Alikhan N.F."/>
            <person name="Baker D."/>
            <person name="Gharbi K."/>
            <person name="Hall N."/>
            <person name="Watson M."/>
            <person name="Adriaenssens E.M."/>
            <person name="Foster-Nyarko E."/>
            <person name="Jarju S."/>
            <person name="Secka A."/>
            <person name="Antonio M."/>
            <person name="Oren A."/>
            <person name="Chaudhuri R.R."/>
            <person name="La Ragione R."/>
            <person name="Hildebrand F."/>
            <person name="Pallen M.J."/>
        </authorList>
    </citation>
    <scope>NUCLEOTIDE SEQUENCE</scope>
    <source>
        <strain evidence="10">ChiHjej8B7-3636</strain>
    </source>
</reference>
<dbReference type="GO" id="GO:0008654">
    <property type="term" value="P:phospholipid biosynthetic process"/>
    <property type="evidence" value="ECO:0007669"/>
    <property type="project" value="UniProtKB-KW"/>
</dbReference>
<dbReference type="InterPro" id="IPR050187">
    <property type="entry name" value="Lipid_Phosphate_FormReg"/>
</dbReference>
<reference evidence="10" key="2">
    <citation type="submission" date="2021-04" db="EMBL/GenBank/DDBJ databases">
        <authorList>
            <person name="Gilroy R."/>
        </authorList>
    </citation>
    <scope>NUCLEOTIDE SEQUENCE</scope>
    <source>
        <strain evidence="10">ChiHjej8B7-3636</strain>
    </source>
</reference>
<comment type="caution">
    <text evidence="10">The sequence shown here is derived from an EMBL/GenBank/DDBJ whole genome shotgun (WGS) entry which is preliminary data.</text>
</comment>
<dbReference type="InterPro" id="IPR017438">
    <property type="entry name" value="ATP-NAD_kinase_N"/>
</dbReference>
<dbReference type="SUPFAM" id="SSF111331">
    <property type="entry name" value="NAD kinase/diacylglycerol kinase-like"/>
    <property type="match status" value="1"/>
</dbReference>
<evidence type="ECO:0000259" key="9">
    <source>
        <dbReference type="PROSITE" id="PS50146"/>
    </source>
</evidence>
<accession>A0A9D2KHX8</accession>
<dbReference type="Gene3D" id="3.40.50.10330">
    <property type="entry name" value="Probable inorganic polyphosphate/atp-NAD kinase, domain 1"/>
    <property type="match status" value="1"/>
</dbReference>
<evidence type="ECO:0000256" key="2">
    <source>
        <dbReference type="ARBA" id="ARBA00005983"/>
    </source>
</evidence>
<dbReference type="Gene3D" id="2.60.200.40">
    <property type="match status" value="1"/>
</dbReference>
<dbReference type="Proteomes" id="UP000824220">
    <property type="component" value="Unassembled WGS sequence"/>
</dbReference>
<dbReference type="SMART" id="SM00046">
    <property type="entry name" value="DAGKc"/>
    <property type="match status" value="1"/>
</dbReference>
<dbReference type="InterPro" id="IPR045540">
    <property type="entry name" value="YegS/DAGK_C"/>
</dbReference>
<dbReference type="PANTHER" id="PTHR12358">
    <property type="entry name" value="SPHINGOSINE KINASE"/>
    <property type="match status" value="1"/>
</dbReference>
<comment type="similarity">
    <text evidence="2">Belongs to the diacylglycerol/lipid kinase family.</text>
</comment>
<comment type="cofactor">
    <cofactor evidence="1">
        <name>Mg(2+)</name>
        <dbReference type="ChEBI" id="CHEBI:18420"/>
    </cofactor>
</comment>
<dbReference type="InterPro" id="IPR001206">
    <property type="entry name" value="Diacylglycerol_kinase_cat_dom"/>
</dbReference>
<dbReference type="GO" id="GO:0016301">
    <property type="term" value="F:kinase activity"/>
    <property type="evidence" value="ECO:0007669"/>
    <property type="project" value="UniProtKB-KW"/>
</dbReference>
<sequence>MGDEQQQTRLAAVVFNPVKLRSAAALIAAISNESARAGWQEPLILETTIEDPGQGATRRALARGADVVLVAGGDGTVRAVSEAMHGSGVPLAIIPSGTGNLLARNLRLPLDSTEKMVRAAIDGTVLPVDIGLAEITRPSGEQETHAFVVMAGMGLDAEMIANTNPRMKKQLGWVAYVDGAARSLPRSKSFRLAYQMDGMSLHMAKVHSVLFANCGALPAGIDLVPDGRIDDGLLDVALIQARGPLGWLSVWRKLWWDNSVLRKSRLGRRIVATTRNQSIRYLVGAEAEAASPDPQSVELDGDEYGLAARIRCRVDRGGLLVAAPHGHTVDR</sequence>
<dbReference type="AlphaFoldDB" id="A0A9D2KHX8"/>
<dbReference type="InterPro" id="IPR016064">
    <property type="entry name" value="NAD/diacylglycerol_kinase_sf"/>
</dbReference>
<evidence type="ECO:0000256" key="1">
    <source>
        <dbReference type="ARBA" id="ARBA00001946"/>
    </source>
</evidence>
<evidence type="ECO:0000256" key="5">
    <source>
        <dbReference type="ARBA" id="ARBA00022777"/>
    </source>
</evidence>